<comment type="caution">
    <text evidence="3">The sequence shown here is derived from an EMBL/GenBank/DDBJ whole genome shotgun (WGS) entry which is preliminary data.</text>
</comment>
<feature type="transmembrane region" description="Helical" evidence="2">
    <location>
        <begin position="384"/>
        <end position="405"/>
    </location>
</feature>
<reference evidence="3" key="1">
    <citation type="submission" date="2023-06" db="EMBL/GenBank/DDBJ databases">
        <title>Genome-scale phylogeny and comparative genomics of the fungal order Sordariales.</title>
        <authorList>
            <consortium name="Lawrence Berkeley National Laboratory"/>
            <person name="Hensen N."/>
            <person name="Bonometti L."/>
            <person name="Westerberg I."/>
            <person name="Brannstrom I.O."/>
            <person name="Guillou S."/>
            <person name="Cros-Aarteil S."/>
            <person name="Calhoun S."/>
            <person name="Haridas S."/>
            <person name="Kuo A."/>
            <person name="Mondo S."/>
            <person name="Pangilinan J."/>
            <person name="Riley R."/>
            <person name="Labutti K."/>
            <person name="Andreopoulos B."/>
            <person name="Lipzen A."/>
            <person name="Chen C."/>
            <person name="Yanf M."/>
            <person name="Daum C."/>
            <person name="Ng V."/>
            <person name="Clum A."/>
            <person name="Steindorff A."/>
            <person name="Ohm R."/>
            <person name="Martin F."/>
            <person name="Silar P."/>
            <person name="Natvig D."/>
            <person name="Lalanne C."/>
            <person name="Gautier V."/>
            <person name="Ament-Velasquez S.L."/>
            <person name="Kruys A."/>
            <person name="Hutchinson M.I."/>
            <person name="Powell A.J."/>
            <person name="Barry K."/>
            <person name="Miller A.N."/>
            <person name="Grigoriev I.V."/>
            <person name="Debuchy R."/>
            <person name="Gladieux P."/>
            <person name="Thoren M.H."/>
            <person name="Johannesson H."/>
        </authorList>
    </citation>
    <scope>NUCLEOTIDE SEQUENCE</scope>
    <source>
        <strain evidence="3">8032-3</strain>
    </source>
</reference>
<keyword evidence="2" id="KW-0472">Membrane</keyword>
<dbReference type="GeneID" id="85316202"/>
<evidence type="ECO:0000256" key="1">
    <source>
        <dbReference type="SAM" id="MobiDB-lite"/>
    </source>
</evidence>
<feature type="compositionally biased region" description="Basic and acidic residues" evidence="1">
    <location>
        <begin position="497"/>
        <end position="506"/>
    </location>
</feature>
<gene>
    <name evidence="3" type="ORF">QBC33DRAFT_72511</name>
</gene>
<feature type="transmembrane region" description="Helical" evidence="2">
    <location>
        <begin position="284"/>
        <end position="302"/>
    </location>
</feature>
<dbReference type="Proteomes" id="UP001244011">
    <property type="component" value="Unassembled WGS sequence"/>
</dbReference>
<protein>
    <submittedName>
        <fullName evidence="3">Uncharacterized protein</fullName>
    </submittedName>
</protein>
<keyword evidence="4" id="KW-1185">Reference proteome</keyword>
<accession>A0AAJ0C0T1</accession>
<evidence type="ECO:0000313" key="4">
    <source>
        <dbReference type="Proteomes" id="UP001244011"/>
    </source>
</evidence>
<proteinExistence type="predicted"/>
<name>A0AAJ0C0T1_9PEZI</name>
<keyword evidence="2" id="KW-1133">Transmembrane helix</keyword>
<dbReference type="RefSeq" id="XP_060283196.1">
    <property type="nucleotide sequence ID" value="XM_060433015.1"/>
</dbReference>
<keyword evidence="2" id="KW-0812">Transmembrane</keyword>
<feature type="transmembrane region" description="Helical" evidence="2">
    <location>
        <begin position="259"/>
        <end position="278"/>
    </location>
</feature>
<feature type="region of interest" description="Disordered" evidence="1">
    <location>
        <begin position="497"/>
        <end position="560"/>
    </location>
</feature>
<dbReference type="AlphaFoldDB" id="A0AAJ0C0T1"/>
<evidence type="ECO:0000256" key="2">
    <source>
        <dbReference type="SAM" id="Phobius"/>
    </source>
</evidence>
<feature type="transmembrane region" description="Helical" evidence="2">
    <location>
        <begin position="361"/>
        <end position="378"/>
    </location>
</feature>
<evidence type="ECO:0000313" key="3">
    <source>
        <dbReference type="EMBL" id="KAK1766983.1"/>
    </source>
</evidence>
<dbReference type="EMBL" id="MU839009">
    <property type="protein sequence ID" value="KAK1766983.1"/>
    <property type="molecule type" value="Genomic_DNA"/>
</dbReference>
<organism evidence="3 4">
    <name type="scientific">Phialemonium atrogriseum</name>
    <dbReference type="NCBI Taxonomy" id="1093897"/>
    <lineage>
        <taxon>Eukaryota</taxon>
        <taxon>Fungi</taxon>
        <taxon>Dikarya</taxon>
        <taxon>Ascomycota</taxon>
        <taxon>Pezizomycotina</taxon>
        <taxon>Sordariomycetes</taxon>
        <taxon>Sordariomycetidae</taxon>
        <taxon>Cephalothecales</taxon>
        <taxon>Cephalothecaceae</taxon>
        <taxon>Phialemonium</taxon>
    </lineage>
</organism>
<sequence length="560" mass="60672">MAGNSTDSGSEPGPTGIASWFPHGKGGWQFDVVTLLAVIGESSVAEHSQAITASFLCLLPRIIPAPQAMLKPSRPGRMPDVTAKLAGVYSGVVLDTVGFFANIIQPIDQLPPYSFRMLEIRHKDPNEAAGILADPTPASARGPVSSFRNLFRRTANEIHHSPAQRHGGGRIPGPPPLMGQESTAMNEKGALRSGTLATGASVGIQLDPERGGEPAPPQPGIVRRRTVHEKMTDYLANPTLANNAARPAVPATLYSPVHVLSLLSFLLTVGLIVCAAVVHDGTAIVAIALVSLAGSVVGYASWWRPILMRRSHTNKVPKGDVVIRTREGAFVLVRCTEEVARELYLGTEECEYYVKEPRYKALMGLGTVLLMVAVVLLGNCDFFMQVAVSASYVALNGFYWAMGLLPKEYFWDLSRYCWQDTTPDDASNAHGTTDEDDPREGAKSFTRTLWYVIRETKRTGWVERSGAAPGTPQWREWLREAEAAARRGDRRWAAVAQKDEIMKADEPPDTSDELQGSSRGRRRGDDRDSDGGGPATDEAAQHAPVQEVQGKAGRANQGSF</sequence>